<organism evidence="2 3">
    <name type="scientific">Pristionchus pacificus</name>
    <name type="common">Parasitic nematode worm</name>
    <dbReference type="NCBI Taxonomy" id="54126"/>
    <lineage>
        <taxon>Eukaryota</taxon>
        <taxon>Metazoa</taxon>
        <taxon>Ecdysozoa</taxon>
        <taxon>Nematoda</taxon>
        <taxon>Chromadorea</taxon>
        <taxon>Rhabditida</taxon>
        <taxon>Rhabditina</taxon>
        <taxon>Diplogasteromorpha</taxon>
        <taxon>Diplogasteroidea</taxon>
        <taxon>Neodiplogasteridae</taxon>
        <taxon>Pristionchus</taxon>
    </lineage>
</organism>
<accession>A0A2A6CSD0</accession>
<dbReference type="GO" id="GO:0005085">
    <property type="term" value="F:guanyl-nucleotide exchange factor activity"/>
    <property type="evidence" value="ECO:0007669"/>
    <property type="project" value="InterPro"/>
</dbReference>
<dbReference type="Proteomes" id="UP000005239">
    <property type="component" value="Unassembled WGS sequence"/>
</dbReference>
<keyword evidence="3" id="KW-1185">Reference proteome</keyword>
<feature type="compositionally biased region" description="Low complexity" evidence="1">
    <location>
        <begin position="300"/>
        <end position="316"/>
    </location>
</feature>
<evidence type="ECO:0000313" key="2">
    <source>
        <dbReference type="EnsemblMetazoa" id="PPA19094.1"/>
    </source>
</evidence>
<feature type="compositionally biased region" description="Polar residues" evidence="1">
    <location>
        <begin position="207"/>
        <end position="216"/>
    </location>
</feature>
<sequence>MRVLIGWQFAKQFFESINPKGEFGEDQEGLEQYLYEKSLKIQPKEVDRPPHPDVQYTRKLALVSTNMPLVLGAILAAIGERKPKHSSATLRSPGIKPPRTNAKDSGNLESKVTSFAASFGHLGSSKSNTYISRHTSHESQPKTAPPTPGYDTGDNRSPGDAHAGSSTASTHLSHGRSPHASRPNAPPEDAVPAHFVLADVESRTRSRAGSSKTATLPRSGPPPSLNAPATSALVPPPPILPRRATTKPPSSAPSGAAAAAAAVAPAAAAPAPPPLHPRRAGGVGAPSAASGTSPGGGGSSPSSSSTTTTSARATPTVDRPAAFVFPSPSTSSTRATGGSPPALPPRGRPSAPSAAAPIAEAYSPNSLRVTLDSRLTLSPTSVSDEASVSPTVSLSMPVPPALPPRRRGGDAAPPPLPPKMNASPPNLQAPPLPPKTYKRRMHSSSPTNME</sequence>
<protein>
    <submittedName>
        <fullName evidence="2">Uncharacterized protein</fullName>
    </submittedName>
</protein>
<feature type="compositionally biased region" description="Polar residues" evidence="1">
    <location>
        <begin position="327"/>
        <end position="336"/>
    </location>
</feature>
<evidence type="ECO:0000313" key="3">
    <source>
        <dbReference type="Proteomes" id="UP000005239"/>
    </source>
</evidence>
<reference evidence="2" key="2">
    <citation type="submission" date="2022-06" db="UniProtKB">
        <authorList>
            <consortium name="EnsemblMetazoa"/>
        </authorList>
    </citation>
    <scope>IDENTIFICATION</scope>
    <source>
        <strain evidence="2">PS312</strain>
    </source>
</reference>
<gene>
    <name evidence="2" type="primary">WBGene00108648</name>
</gene>
<reference evidence="3" key="1">
    <citation type="journal article" date="2008" name="Nat. Genet.">
        <title>The Pristionchus pacificus genome provides a unique perspective on nematode lifestyle and parasitism.</title>
        <authorList>
            <person name="Dieterich C."/>
            <person name="Clifton S.W."/>
            <person name="Schuster L.N."/>
            <person name="Chinwalla A."/>
            <person name="Delehaunty K."/>
            <person name="Dinkelacker I."/>
            <person name="Fulton L."/>
            <person name="Fulton R."/>
            <person name="Godfrey J."/>
            <person name="Minx P."/>
            <person name="Mitreva M."/>
            <person name="Roeseler W."/>
            <person name="Tian H."/>
            <person name="Witte H."/>
            <person name="Yang S.P."/>
            <person name="Wilson R.K."/>
            <person name="Sommer R.J."/>
        </authorList>
    </citation>
    <scope>NUCLEOTIDE SEQUENCE [LARGE SCALE GENOMIC DNA]</scope>
    <source>
        <strain evidence="3">PS312</strain>
    </source>
</reference>
<proteinExistence type="predicted"/>
<dbReference type="Gene3D" id="1.10.840.10">
    <property type="entry name" value="Ras guanine-nucleotide exchange factors catalytic domain"/>
    <property type="match status" value="1"/>
</dbReference>
<accession>A0A8R1YHJ2</accession>
<feature type="region of interest" description="Disordered" evidence="1">
    <location>
        <begin position="378"/>
        <end position="450"/>
    </location>
</feature>
<feature type="region of interest" description="Disordered" evidence="1">
    <location>
        <begin position="123"/>
        <end position="366"/>
    </location>
</feature>
<feature type="region of interest" description="Disordered" evidence="1">
    <location>
        <begin position="82"/>
        <end position="107"/>
    </location>
</feature>
<dbReference type="GO" id="GO:0007264">
    <property type="term" value="P:small GTPase-mediated signal transduction"/>
    <property type="evidence" value="ECO:0007669"/>
    <property type="project" value="InterPro"/>
</dbReference>
<evidence type="ECO:0000256" key="1">
    <source>
        <dbReference type="SAM" id="MobiDB-lite"/>
    </source>
</evidence>
<dbReference type="EnsemblMetazoa" id="PPA19094.1">
    <property type="protein sequence ID" value="PPA19094.1"/>
    <property type="gene ID" value="WBGene00108648"/>
</dbReference>
<name>A0A2A6CSD0_PRIPA</name>
<dbReference type="InterPro" id="IPR036964">
    <property type="entry name" value="RASGEF_cat_dom_sf"/>
</dbReference>
<dbReference type="AlphaFoldDB" id="A0A2A6CSD0"/>
<feature type="compositionally biased region" description="Polar residues" evidence="1">
    <location>
        <begin position="378"/>
        <end position="391"/>
    </location>
</feature>
<feature type="compositionally biased region" description="Low complexity" evidence="1">
    <location>
        <begin position="348"/>
        <end position="364"/>
    </location>
</feature>
<feature type="compositionally biased region" description="Polar residues" evidence="1">
    <location>
        <begin position="124"/>
        <end position="133"/>
    </location>
</feature>
<feature type="compositionally biased region" description="Low complexity" evidence="1">
    <location>
        <begin position="248"/>
        <end position="269"/>
    </location>
</feature>
<dbReference type="OrthoDB" id="5877569at2759"/>